<gene>
    <name evidence="3" type="ORF">G5B37_00315</name>
</gene>
<dbReference type="NCBIfam" id="TIGR04183">
    <property type="entry name" value="Por_Secre_tail"/>
    <property type="match status" value="1"/>
</dbReference>
<evidence type="ECO:0000256" key="2">
    <source>
        <dbReference type="SAM" id="SignalP"/>
    </source>
</evidence>
<sequence length="550" mass="59067">MKFTFTLIALVITASSFAQFTFQNPINNTQNVSNRQAVVPIVADISYQGYDETQAYFGEGEYEIFLDNVNGVLDKPIIILDGFDPGDARDINGLYNSFSFGGQNLADIVRDEGFDIVILNAPQYTTGGKTIDGGADYIQRNAMVLVALIEEINAQKVGSEQLVVLGPSMGGLIARYGLSYMEQNSLVHDTRLYISFDSPHKGANIPISLQYLINYLAEEFSDAQAQAIVDTVLNSPAAKEMLYDHLLGHLLAGSPTQQDPTKLLPAGAPDFRDAFQAELDALGFPQDVRNVAMINGTDNGTTVGMPGMQVVETTLDITTGVTADLTLHFTPEANQTINVTTFSTFIVGIPTGTFEADAQSGTVAGVDAAPGGLSLISNALGGGGGNPVIQDFVDALDQDEFSFIPTISALALESEDNWYATPDLNDSPFVATHIPSTNERHVQPTTQNILFALSEIRQVPLGVNDVSIKSRFQLKQNPVTKTAIDVLVNTPATNGTLSVVIYNQLGQALLQQTSEISSNEISIAHTLSAGFYFITLSDANGSQTLKFLVK</sequence>
<dbReference type="AlphaFoldDB" id="A0A6G6GI20"/>
<dbReference type="InterPro" id="IPR026444">
    <property type="entry name" value="Secre_tail"/>
</dbReference>
<evidence type="ECO:0000256" key="1">
    <source>
        <dbReference type="ARBA" id="ARBA00022729"/>
    </source>
</evidence>
<dbReference type="EMBL" id="CP049057">
    <property type="protein sequence ID" value="QIE58063.1"/>
    <property type="molecule type" value="Genomic_DNA"/>
</dbReference>
<accession>A0A6G6GI20</accession>
<proteinExistence type="predicted"/>
<feature type="chain" id="PRO_5026265857" evidence="2">
    <location>
        <begin position="19"/>
        <end position="550"/>
    </location>
</feature>
<protein>
    <submittedName>
        <fullName evidence="3">T9SS type A sorting domain-containing protein</fullName>
    </submittedName>
</protein>
<keyword evidence="1 2" id="KW-0732">Signal</keyword>
<dbReference type="RefSeq" id="WP_164678061.1">
    <property type="nucleotide sequence ID" value="NZ_CP049057.1"/>
</dbReference>
<name>A0A6G6GI20_9FLAO</name>
<reference evidence="3 4" key="1">
    <citation type="submission" date="2020-02" db="EMBL/GenBank/DDBJ databases">
        <title>Complete genome sequence of Flavobacteriaceae bacterium.</title>
        <authorList>
            <person name="Kim S.-J."/>
            <person name="Kim Y.-S."/>
            <person name="Kim K.-H."/>
        </authorList>
    </citation>
    <scope>NUCLEOTIDE SEQUENCE [LARGE SCALE GENOMIC DNA]</scope>
    <source>
        <strain evidence="3 4">RR4-40</strain>
    </source>
</reference>
<dbReference type="Proteomes" id="UP000505306">
    <property type="component" value="Chromosome"/>
</dbReference>
<dbReference type="SUPFAM" id="SSF53474">
    <property type="entry name" value="alpha/beta-Hydrolases"/>
    <property type="match status" value="1"/>
</dbReference>
<dbReference type="InterPro" id="IPR029058">
    <property type="entry name" value="AB_hydrolase_fold"/>
</dbReference>
<evidence type="ECO:0000313" key="3">
    <source>
        <dbReference type="EMBL" id="QIE58063.1"/>
    </source>
</evidence>
<evidence type="ECO:0000313" key="4">
    <source>
        <dbReference type="Proteomes" id="UP000505306"/>
    </source>
</evidence>
<keyword evidence="4" id="KW-1185">Reference proteome</keyword>
<dbReference type="KEGG" id="mgel:G5B37_00315"/>
<dbReference type="Gene3D" id="3.40.50.1820">
    <property type="entry name" value="alpha/beta hydrolase"/>
    <property type="match status" value="1"/>
</dbReference>
<feature type="signal peptide" evidence="2">
    <location>
        <begin position="1"/>
        <end position="18"/>
    </location>
</feature>
<organism evidence="3 4">
    <name type="scientific">Rasiella rasia</name>
    <dbReference type="NCBI Taxonomy" id="2744027"/>
    <lineage>
        <taxon>Bacteria</taxon>
        <taxon>Pseudomonadati</taxon>
        <taxon>Bacteroidota</taxon>
        <taxon>Flavobacteriia</taxon>
        <taxon>Flavobacteriales</taxon>
        <taxon>Flavobacteriaceae</taxon>
        <taxon>Rasiella</taxon>
    </lineage>
</organism>